<gene>
    <name evidence="2" type="ORF">GCM10009867_20990</name>
</gene>
<dbReference type="RefSeq" id="WP_344192896.1">
    <property type="nucleotide sequence ID" value="NZ_BAAARN010000001.1"/>
</dbReference>
<evidence type="ECO:0000313" key="2">
    <source>
        <dbReference type="EMBL" id="GAA2736395.1"/>
    </source>
</evidence>
<accession>A0ABP6H3L7</accession>
<proteinExistence type="predicted"/>
<evidence type="ECO:0000259" key="1">
    <source>
        <dbReference type="Pfam" id="PF03235"/>
    </source>
</evidence>
<feature type="domain" description="GmrSD restriction endonucleases N-terminal" evidence="1">
    <location>
        <begin position="15"/>
        <end position="215"/>
    </location>
</feature>
<reference evidence="3" key="1">
    <citation type="journal article" date="2019" name="Int. J. Syst. Evol. Microbiol.">
        <title>The Global Catalogue of Microorganisms (GCM) 10K type strain sequencing project: providing services to taxonomists for standard genome sequencing and annotation.</title>
        <authorList>
            <consortium name="The Broad Institute Genomics Platform"/>
            <consortium name="The Broad Institute Genome Sequencing Center for Infectious Disease"/>
            <person name="Wu L."/>
            <person name="Ma J."/>
        </authorList>
    </citation>
    <scope>NUCLEOTIDE SEQUENCE [LARGE SCALE GENOMIC DNA]</scope>
    <source>
        <strain evidence="3">JCM 16378</strain>
    </source>
</reference>
<dbReference type="EMBL" id="BAAARN010000001">
    <property type="protein sequence ID" value="GAA2736395.1"/>
    <property type="molecule type" value="Genomic_DNA"/>
</dbReference>
<organism evidence="2 3">
    <name type="scientific">Pedococcus aerophilus</name>
    <dbReference type="NCBI Taxonomy" id="436356"/>
    <lineage>
        <taxon>Bacteria</taxon>
        <taxon>Bacillati</taxon>
        <taxon>Actinomycetota</taxon>
        <taxon>Actinomycetes</taxon>
        <taxon>Micrococcales</taxon>
        <taxon>Intrasporangiaceae</taxon>
        <taxon>Pedococcus</taxon>
    </lineage>
</organism>
<dbReference type="InterPro" id="IPR004919">
    <property type="entry name" value="GmrSD_N"/>
</dbReference>
<dbReference type="Pfam" id="PF03235">
    <property type="entry name" value="GmrSD_N"/>
    <property type="match status" value="1"/>
</dbReference>
<name>A0ABP6H3L7_9MICO</name>
<sequence length="516" mass="58245">MDNPEPRSQYLNVVLRQIARTAFRIPRFQRHFVWDERDVLELLGSIQKGYPIGSVLTWKVEASDNYFAGYRTETFPNADPAVSNFEVVLDGAQRLSTLYGCLRHSQASPVYQVVYDLRKAEFAHADFSKDIEPWRIKMDALFDSRAFLASQASIEELEDSAELLPSALDLYSTFQDYQIPIIGLSNAVLEDVVEVFRRINSSGTPLSSVDFVRALTWQSEFDLEETFDRFVARYQGTPLEGITEDYVIRCLAITANVPVGSREVVQLKELSSRKGGLAGEVDRMEAVLDLVADYLRRLGAARFRDVPYEIQRLFIFAMLLHHPATDLSRIDDWFWRTTFSEEHQGKPESYTNRLLALVRDGDIDSAFEVRKPVDPDVFALRARRSGSAVTVGFDLLLRRRQAHSLISGKAIDFGGWVHGALFSQEELRADGDKSSTVVTRLANLVVLDTVEALQWREMRQASSLDALRAELAAKDLGIEEAWNTQGLGDGVDVSLVPMAVLRGRSRELLESVIPRT</sequence>
<evidence type="ECO:0000313" key="3">
    <source>
        <dbReference type="Proteomes" id="UP001501326"/>
    </source>
</evidence>
<dbReference type="PANTHER" id="PTHR37292">
    <property type="entry name" value="VNG6097C"/>
    <property type="match status" value="1"/>
</dbReference>
<keyword evidence="3" id="KW-1185">Reference proteome</keyword>
<protein>
    <recommendedName>
        <fullName evidence="1">GmrSD restriction endonucleases N-terminal domain-containing protein</fullName>
    </recommendedName>
</protein>
<comment type="caution">
    <text evidence="2">The sequence shown here is derived from an EMBL/GenBank/DDBJ whole genome shotgun (WGS) entry which is preliminary data.</text>
</comment>
<dbReference type="PANTHER" id="PTHR37292:SF2">
    <property type="entry name" value="DUF262 DOMAIN-CONTAINING PROTEIN"/>
    <property type="match status" value="1"/>
</dbReference>
<dbReference type="Proteomes" id="UP001501326">
    <property type="component" value="Unassembled WGS sequence"/>
</dbReference>